<sequence length="105" mass="12341">MQTCNVILLQCPHFASDRHFYFIEVSSHQGVTTPVRLTLQLIRMKEATFCCNSYRWKYASFSPSFRFKTPLWSTDDFRLFDSKAFSLLLSHTHTYTLSKISLANY</sequence>
<proteinExistence type="predicted"/>
<evidence type="ECO:0000313" key="1">
    <source>
        <dbReference type="EMBL" id="VDO14352.1"/>
    </source>
</evidence>
<dbReference type="AlphaFoldDB" id="A0A0R3QC68"/>
<evidence type="ECO:0000313" key="3">
    <source>
        <dbReference type="WBParaSite" id="BTMF_0000394801-mRNA-1"/>
    </source>
</evidence>
<reference evidence="1 2" key="2">
    <citation type="submission" date="2018-11" db="EMBL/GenBank/DDBJ databases">
        <authorList>
            <consortium name="Pathogen Informatics"/>
        </authorList>
    </citation>
    <scope>NUCLEOTIDE SEQUENCE [LARGE SCALE GENOMIC DNA]</scope>
</reference>
<evidence type="ECO:0000313" key="2">
    <source>
        <dbReference type="Proteomes" id="UP000280834"/>
    </source>
</evidence>
<dbReference type="Proteomes" id="UP000280834">
    <property type="component" value="Unassembled WGS sequence"/>
</dbReference>
<dbReference type="EMBL" id="UZAG01002885">
    <property type="protein sequence ID" value="VDO14352.1"/>
    <property type="molecule type" value="Genomic_DNA"/>
</dbReference>
<name>A0A0R3QC68_9BILA</name>
<accession>A0A0R3QC68</accession>
<organism evidence="3">
    <name type="scientific">Brugia timori</name>
    <dbReference type="NCBI Taxonomy" id="42155"/>
    <lineage>
        <taxon>Eukaryota</taxon>
        <taxon>Metazoa</taxon>
        <taxon>Ecdysozoa</taxon>
        <taxon>Nematoda</taxon>
        <taxon>Chromadorea</taxon>
        <taxon>Rhabditida</taxon>
        <taxon>Spirurina</taxon>
        <taxon>Spiruromorpha</taxon>
        <taxon>Filarioidea</taxon>
        <taxon>Onchocercidae</taxon>
        <taxon>Brugia</taxon>
    </lineage>
</organism>
<gene>
    <name evidence="1" type="ORF">BTMF_LOCUS3247</name>
</gene>
<keyword evidence="2" id="KW-1185">Reference proteome</keyword>
<dbReference type="WBParaSite" id="BTMF_0000394801-mRNA-1">
    <property type="protein sequence ID" value="BTMF_0000394801-mRNA-1"/>
    <property type="gene ID" value="BTMF_0000394801"/>
</dbReference>
<reference evidence="3" key="1">
    <citation type="submission" date="2017-02" db="UniProtKB">
        <authorList>
            <consortium name="WormBaseParasite"/>
        </authorList>
    </citation>
    <scope>IDENTIFICATION</scope>
</reference>
<protein>
    <submittedName>
        <fullName evidence="3">PLAT domain-containing protein</fullName>
    </submittedName>
</protein>